<dbReference type="GO" id="GO:0005886">
    <property type="term" value="C:plasma membrane"/>
    <property type="evidence" value="ECO:0007669"/>
    <property type="project" value="UniProtKB-ARBA"/>
</dbReference>
<comment type="caution">
    <text evidence="7">The sequence shown here is derived from an EMBL/GenBank/DDBJ whole genome shotgun (WGS) entry which is preliminary data.</text>
</comment>
<gene>
    <name evidence="7" type="ORF">G5A66_02645</name>
    <name evidence="6" type="ORF">G5A75_00165</name>
</gene>
<keyword evidence="2 5" id="KW-0812">Transmembrane</keyword>
<dbReference type="InterPro" id="IPR003339">
    <property type="entry name" value="ABC/ECF_trnsptr_transmembrane"/>
</dbReference>
<proteinExistence type="predicted"/>
<feature type="transmembrane region" description="Helical" evidence="5">
    <location>
        <begin position="6"/>
        <end position="28"/>
    </location>
</feature>
<reference evidence="8 9" key="1">
    <citation type="journal article" date="2020" name="Cell Host Microbe">
        <title>Functional and Genomic Variation between Human-Derived Isolates of Lachnospiraceae Reveals Inter- and Intra-Species Diversity.</title>
        <authorList>
            <person name="Sorbara M.T."/>
            <person name="Littmann E.R."/>
            <person name="Fontana E."/>
            <person name="Moody T.U."/>
            <person name="Kohout C.E."/>
            <person name="Gjonbalaj M."/>
            <person name="Eaton V."/>
            <person name="Seok R."/>
            <person name="Leiner I.M."/>
            <person name="Pamer E.G."/>
        </authorList>
    </citation>
    <scope>NUCLEOTIDE SEQUENCE [LARGE SCALE GENOMIC DNA]</scope>
    <source>
        <strain evidence="7 8">MSK.17.11</strain>
        <strain evidence="6 9">MSK.17.38</strain>
    </source>
</reference>
<name>A0A850HHD6_9FIRM</name>
<feature type="transmembrane region" description="Helical" evidence="5">
    <location>
        <begin position="128"/>
        <end position="150"/>
    </location>
</feature>
<evidence type="ECO:0000313" key="9">
    <source>
        <dbReference type="Proteomes" id="UP000701680"/>
    </source>
</evidence>
<keyword evidence="4 5" id="KW-0472">Membrane</keyword>
<dbReference type="EMBL" id="JAAIUO010000001">
    <property type="protein sequence ID" value="NSK13304.1"/>
    <property type="molecule type" value="Genomic_DNA"/>
</dbReference>
<keyword evidence="3 5" id="KW-1133">Transmembrane helix</keyword>
<evidence type="ECO:0000313" key="7">
    <source>
        <dbReference type="EMBL" id="NVH57567.1"/>
    </source>
</evidence>
<dbReference type="Proteomes" id="UP000701680">
    <property type="component" value="Unassembled WGS sequence"/>
</dbReference>
<dbReference type="Proteomes" id="UP000528555">
    <property type="component" value="Unassembled WGS sequence"/>
</dbReference>
<comment type="subcellular location">
    <subcellularLocation>
        <location evidence="1">Membrane</location>
        <topology evidence="1">Multi-pass membrane protein</topology>
    </subcellularLocation>
</comment>
<dbReference type="CDD" id="cd16914">
    <property type="entry name" value="EcfT"/>
    <property type="match status" value="1"/>
</dbReference>
<dbReference type="EMBL" id="JAAITX010000001">
    <property type="protein sequence ID" value="NVH57567.1"/>
    <property type="molecule type" value="Genomic_DNA"/>
</dbReference>
<evidence type="ECO:0000256" key="3">
    <source>
        <dbReference type="ARBA" id="ARBA00022989"/>
    </source>
</evidence>
<dbReference type="AlphaFoldDB" id="A0A850HHD6"/>
<feature type="transmembrane region" description="Helical" evidence="5">
    <location>
        <begin position="58"/>
        <end position="77"/>
    </location>
</feature>
<evidence type="ECO:0000313" key="6">
    <source>
        <dbReference type="EMBL" id="NSK13304.1"/>
    </source>
</evidence>
<reference evidence="7" key="2">
    <citation type="submission" date="2020-02" db="EMBL/GenBank/DDBJ databases">
        <authorList>
            <person name="Littmann E."/>
            <person name="Sorbara M."/>
        </authorList>
    </citation>
    <scope>NUCLEOTIDE SEQUENCE</scope>
    <source>
        <strain evidence="7">MSK.17.11</strain>
        <strain evidence="6">MSK.17.38</strain>
    </source>
</reference>
<evidence type="ECO:0008006" key="10">
    <source>
        <dbReference type="Google" id="ProtNLM"/>
    </source>
</evidence>
<keyword evidence="8" id="KW-1185">Reference proteome</keyword>
<organism evidence="7 8">
    <name type="scientific">Dorea phocaeensis</name>
    <dbReference type="NCBI Taxonomy" id="2040291"/>
    <lineage>
        <taxon>Bacteria</taxon>
        <taxon>Bacillati</taxon>
        <taxon>Bacillota</taxon>
        <taxon>Clostridia</taxon>
        <taxon>Lachnospirales</taxon>
        <taxon>Lachnospiraceae</taxon>
        <taxon>Dorea</taxon>
    </lineage>
</organism>
<sequence>MHIRPYTLFSTLHPVILLGYALGAPILTMCMGNPWCLLVSFGCALVMEWFYLGEQFVWQGIRGTWLLFLLIMILNFMTNHRGMIILFQTRTRRYTLESLCYGAANGLLLCAVIFWFRCFSAVLSNQKFLYLFGRRFQTAALLLSMILKLFPETQYKITQIRMAQDDSAFQEKEALKVRLKKGMRQISCLLEWSMEDSIETADSMKARGYGAGRRGQYERYHFTSYDLGALAVMLCLSGTVIMGMVLGKITFSYYPTFTWNKEMLVWNVLICFCEAGFLLMPCWMEVIGAGGRRR</sequence>
<feature type="transmembrane region" description="Helical" evidence="5">
    <location>
        <begin position="263"/>
        <end position="284"/>
    </location>
</feature>
<feature type="transmembrane region" description="Helical" evidence="5">
    <location>
        <begin position="227"/>
        <end position="251"/>
    </location>
</feature>
<evidence type="ECO:0000256" key="1">
    <source>
        <dbReference type="ARBA" id="ARBA00004141"/>
    </source>
</evidence>
<dbReference type="RefSeq" id="WP_101694710.1">
    <property type="nucleotide sequence ID" value="NZ_JAAITX010000001.1"/>
</dbReference>
<evidence type="ECO:0000313" key="8">
    <source>
        <dbReference type="Proteomes" id="UP000528555"/>
    </source>
</evidence>
<protein>
    <recommendedName>
        <fullName evidence="10">Energy-coupling factor transporter transmembrane protein EcfT</fullName>
    </recommendedName>
</protein>
<evidence type="ECO:0000256" key="4">
    <source>
        <dbReference type="ARBA" id="ARBA00023136"/>
    </source>
</evidence>
<evidence type="ECO:0000256" key="5">
    <source>
        <dbReference type="SAM" id="Phobius"/>
    </source>
</evidence>
<feature type="transmembrane region" description="Helical" evidence="5">
    <location>
        <begin position="98"/>
        <end position="116"/>
    </location>
</feature>
<evidence type="ECO:0000256" key="2">
    <source>
        <dbReference type="ARBA" id="ARBA00022692"/>
    </source>
</evidence>
<dbReference type="OrthoDB" id="2039442at2"/>
<accession>A0A850HHD6</accession>